<reference evidence="6 7" key="1">
    <citation type="submission" date="2024-01" db="EMBL/GenBank/DDBJ databases">
        <title>Complete genome of Cladobotryum mycophilum ATHUM6906.</title>
        <authorList>
            <person name="Christinaki A.C."/>
            <person name="Myridakis A.I."/>
            <person name="Kouvelis V.N."/>
        </authorList>
    </citation>
    <scope>NUCLEOTIDE SEQUENCE [LARGE SCALE GENOMIC DNA]</scope>
    <source>
        <strain evidence="6 7">ATHUM6906</strain>
    </source>
</reference>
<dbReference type="Pfam" id="PF04082">
    <property type="entry name" value="Fungal_trans"/>
    <property type="match status" value="1"/>
</dbReference>
<evidence type="ECO:0000256" key="3">
    <source>
        <dbReference type="ARBA" id="ARBA00023242"/>
    </source>
</evidence>
<dbReference type="InterPro" id="IPR050613">
    <property type="entry name" value="Sec_Metabolite_Reg"/>
</dbReference>
<keyword evidence="3" id="KW-0539">Nucleus</keyword>
<dbReference type="PANTHER" id="PTHR31001:SF85">
    <property type="entry name" value="ZN(II)2CYS6 TRANSCRIPTION FACTOR (EUROFUNG)"/>
    <property type="match status" value="1"/>
</dbReference>
<evidence type="ECO:0000256" key="4">
    <source>
        <dbReference type="SAM" id="MobiDB-lite"/>
    </source>
</evidence>
<comment type="subcellular location">
    <subcellularLocation>
        <location evidence="1">Nucleus</location>
    </subcellularLocation>
</comment>
<evidence type="ECO:0000256" key="1">
    <source>
        <dbReference type="ARBA" id="ARBA00004123"/>
    </source>
</evidence>
<comment type="caution">
    <text evidence="6">The sequence shown here is derived from an EMBL/GenBank/DDBJ whole genome shotgun (WGS) entry which is preliminary data.</text>
</comment>
<sequence length="598" mass="67325">MSTPQDRPRSSAGQVKLTRGHSCVACHQRKVKCDGKRPCSTCVKSSRAADCRSARPSSSRQSAVTDQTLLLRLRRYEHLLIANGIPLNGQPGEEEGTPSRDTMETDGDDGHMIIQRGHPRFVENVIWNRLGNELAEDLSELNEAGEAELSEDEDAVTPDNLIFGKPTMNNMSHLAPGVPQILRLWQAFLDNFNPLVKLFHAPTIQQVISDAVADPQRLNPSTEALLFSIYLCGATTLTNQECLTQLGESKPDLLRRFSAATQQSLVNAQFLKSTDVVVLQALTLYLLARRSYMNEQSIWLLAGLASRLAQTMGLHREHSLQRISPFEAEIRRRLWWQIVILDNRSAQVSGTMADGIFNDSGYTRRPLNVSDSDLSPFMGELPSEYDGPTEMLFCTIRFEVGEVMRQLTAVEKACKSNHASCMAQKEQVIDAFETKIEYLLKRCDPSIPLHLMSMLLGRSAVCQTRLSIWQTKYDNTKNIPQAERDGMFRLALKSLEYDSLTYSTKSLQPYLWHVVNNFPFQAFIHLLTDLFHRTHPEEISLAWTAINQAYEDHPELISDVHSPLCFAVGNLTLKAWEHQAAAPSPQSPRGERRLLALR</sequence>
<dbReference type="PANTHER" id="PTHR31001">
    <property type="entry name" value="UNCHARACTERIZED TRANSCRIPTIONAL REGULATORY PROTEIN"/>
    <property type="match status" value="1"/>
</dbReference>
<dbReference type="Pfam" id="PF00172">
    <property type="entry name" value="Zn_clus"/>
    <property type="match status" value="1"/>
</dbReference>
<gene>
    <name evidence="6" type="ORF">PT974_12523</name>
</gene>
<proteinExistence type="predicted"/>
<evidence type="ECO:0000313" key="6">
    <source>
        <dbReference type="EMBL" id="KAK5988371.1"/>
    </source>
</evidence>
<evidence type="ECO:0000313" key="7">
    <source>
        <dbReference type="Proteomes" id="UP001338125"/>
    </source>
</evidence>
<dbReference type="PROSITE" id="PS50048">
    <property type="entry name" value="ZN2_CY6_FUNGAL_2"/>
    <property type="match status" value="1"/>
</dbReference>
<dbReference type="Proteomes" id="UP001338125">
    <property type="component" value="Unassembled WGS sequence"/>
</dbReference>
<dbReference type="InterPro" id="IPR001138">
    <property type="entry name" value="Zn2Cys6_DnaBD"/>
</dbReference>
<dbReference type="InterPro" id="IPR036864">
    <property type="entry name" value="Zn2-C6_fun-type_DNA-bd_sf"/>
</dbReference>
<keyword evidence="2" id="KW-0479">Metal-binding</keyword>
<keyword evidence="7" id="KW-1185">Reference proteome</keyword>
<feature type="domain" description="Zn(2)-C6 fungal-type" evidence="5">
    <location>
        <begin position="22"/>
        <end position="53"/>
    </location>
</feature>
<dbReference type="CDD" id="cd00067">
    <property type="entry name" value="GAL4"/>
    <property type="match status" value="1"/>
</dbReference>
<dbReference type="Gene3D" id="4.10.240.10">
    <property type="entry name" value="Zn(2)-C6 fungal-type DNA-binding domain"/>
    <property type="match status" value="1"/>
</dbReference>
<name>A0ABR0S9P0_9HYPO</name>
<accession>A0ABR0S9P0</accession>
<dbReference type="EMBL" id="JAVFKD010000016">
    <property type="protein sequence ID" value="KAK5988371.1"/>
    <property type="molecule type" value="Genomic_DNA"/>
</dbReference>
<dbReference type="SUPFAM" id="SSF57701">
    <property type="entry name" value="Zn2/Cys6 DNA-binding domain"/>
    <property type="match status" value="1"/>
</dbReference>
<dbReference type="PROSITE" id="PS00463">
    <property type="entry name" value="ZN2_CY6_FUNGAL_1"/>
    <property type="match status" value="1"/>
</dbReference>
<evidence type="ECO:0000256" key="2">
    <source>
        <dbReference type="ARBA" id="ARBA00022723"/>
    </source>
</evidence>
<feature type="region of interest" description="Disordered" evidence="4">
    <location>
        <begin position="85"/>
        <end position="105"/>
    </location>
</feature>
<dbReference type="InterPro" id="IPR007219">
    <property type="entry name" value="XnlR_reg_dom"/>
</dbReference>
<organism evidence="6 7">
    <name type="scientific">Cladobotryum mycophilum</name>
    <dbReference type="NCBI Taxonomy" id="491253"/>
    <lineage>
        <taxon>Eukaryota</taxon>
        <taxon>Fungi</taxon>
        <taxon>Dikarya</taxon>
        <taxon>Ascomycota</taxon>
        <taxon>Pezizomycotina</taxon>
        <taxon>Sordariomycetes</taxon>
        <taxon>Hypocreomycetidae</taxon>
        <taxon>Hypocreales</taxon>
        <taxon>Hypocreaceae</taxon>
        <taxon>Cladobotryum</taxon>
    </lineage>
</organism>
<protein>
    <submittedName>
        <fullName evidence="6">Aurofusarin cluster transcription factor aurR2</fullName>
    </submittedName>
</protein>
<dbReference type="SMART" id="SM00066">
    <property type="entry name" value="GAL4"/>
    <property type="match status" value="1"/>
</dbReference>
<evidence type="ECO:0000259" key="5">
    <source>
        <dbReference type="PROSITE" id="PS50048"/>
    </source>
</evidence>
<dbReference type="SMART" id="SM00906">
    <property type="entry name" value="Fungal_trans"/>
    <property type="match status" value="1"/>
</dbReference>
<dbReference type="CDD" id="cd12148">
    <property type="entry name" value="fungal_TF_MHR"/>
    <property type="match status" value="1"/>
</dbReference>